<name>A0AAD6SZQ3_9AGAR</name>
<sequence>MMKLTGPLVTSVTPSTGGTGVERAAQNNVSANINWREKDRQTSEFGEGRGGMVVKVTCRERFREELVKFVQNEDRHTTPLSNTSSVIARSKCESPENIYYHDIIKLAEEHQTYDSVRIMRLLGELECDVRGSRFPKHSKFSWVLKKLVTFAETYYFAKTCREIGLRCGSSEEEEYSIRVLRHHDGELISDQALGKVELRRNERVRECGAVWGRFRGNGRVIRDFVPGKREFGRTCDLATGFAAADATGLDWMMKSMTPRESSS</sequence>
<gene>
    <name evidence="2" type="ORF">C8F04DRAFT_1232753</name>
</gene>
<evidence type="ECO:0000313" key="2">
    <source>
        <dbReference type="EMBL" id="KAJ7037039.1"/>
    </source>
</evidence>
<dbReference type="AlphaFoldDB" id="A0AAD6SZQ3"/>
<proteinExistence type="predicted"/>
<keyword evidence="3" id="KW-1185">Reference proteome</keyword>
<organism evidence="2 3">
    <name type="scientific">Mycena alexandri</name>
    <dbReference type="NCBI Taxonomy" id="1745969"/>
    <lineage>
        <taxon>Eukaryota</taxon>
        <taxon>Fungi</taxon>
        <taxon>Dikarya</taxon>
        <taxon>Basidiomycota</taxon>
        <taxon>Agaricomycotina</taxon>
        <taxon>Agaricomycetes</taxon>
        <taxon>Agaricomycetidae</taxon>
        <taxon>Agaricales</taxon>
        <taxon>Marasmiineae</taxon>
        <taxon>Mycenaceae</taxon>
        <taxon>Mycena</taxon>
    </lineage>
</organism>
<evidence type="ECO:0000313" key="3">
    <source>
        <dbReference type="Proteomes" id="UP001218188"/>
    </source>
</evidence>
<evidence type="ECO:0000256" key="1">
    <source>
        <dbReference type="SAM" id="MobiDB-lite"/>
    </source>
</evidence>
<feature type="region of interest" description="Disordered" evidence="1">
    <location>
        <begin position="1"/>
        <end position="31"/>
    </location>
</feature>
<reference evidence="2" key="1">
    <citation type="submission" date="2023-03" db="EMBL/GenBank/DDBJ databases">
        <title>Massive genome expansion in bonnet fungi (Mycena s.s.) driven by repeated elements and novel gene families across ecological guilds.</title>
        <authorList>
            <consortium name="Lawrence Berkeley National Laboratory"/>
            <person name="Harder C.B."/>
            <person name="Miyauchi S."/>
            <person name="Viragh M."/>
            <person name="Kuo A."/>
            <person name="Thoen E."/>
            <person name="Andreopoulos B."/>
            <person name="Lu D."/>
            <person name="Skrede I."/>
            <person name="Drula E."/>
            <person name="Henrissat B."/>
            <person name="Morin E."/>
            <person name="Kohler A."/>
            <person name="Barry K."/>
            <person name="LaButti K."/>
            <person name="Morin E."/>
            <person name="Salamov A."/>
            <person name="Lipzen A."/>
            <person name="Mereny Z."/>
            <person name="Hegedus B."/>
            <person name="Baldrian P."/>
            <person name="Stursova M."/>
            <person name="Weitz H."/>
            <person name="Taylor A."/>
            <person name="Grigoriev I.V."/>
            <person name="Nagy L.G."/>
            <person name="Martin F."/>
            <person name="Kauserud H."/>
        </authorList>
    </citation>
    <scope>NUCLEOTIDE SEQUENCE</scope>
    <source>
        <strain evidence="2">CBHHK200</strain>
    </source>
</reference>
<dbReference type="EMBL" id="JARJCM010000039">
    <property type="protein sequence ID" value="KAJ7037039.1"/>
    <property type="molecule type" value="Genomic_DNA"/>
</dbReference>
<accession>A0AAD6SZQ3</accession>
<dbReference type="Proteomes" id="UP001218188">
    <property type="component" value="Unassembled WGS sequence"/>
</dbReference>
<protein>
    <submittedName>
        <fullName evidence="2">Uncharacterized protein</fullName>
    </submittedName>
</protein>
<comment type="caution">
    <text evidence="2">The sequence shown here is derived from an EMBL/GenBank/DDBJ whole genome shotgun (WGS) entry which is preliminary data.</text>
</comment>